<gene>
    <name evidence="3" type="ORF">DesfrDRAFT_1030</name>
</gene>
<evidence type="ECO:0000313" key="3">
    <source>
        <dbReference type="EMBL" id="EFL52210.1"/>
    </source>
</evidence>
<dbReference type="PANTHER" id="PTHR30438:SF2">
    <property type="entry name" value="MEMBRANE PROTEIN"/>
    <property type="match status" value="1"/>
</dbReference>
<dbReference type="EMBL" id="AECZ01000005">
    <property type="protein sequence ID" value="EFL52210.1"/>
    <property type="molecule type" value="Genomic_DNA"/>
</dbReference>
<protein>
    <submittedName>
        <fullName evidence="3">Secretion protein HlyD family protein</fullName>
    </submittedName>
</protein>
<dbReference type="Proteomes" id="UP000006250">
    <property type="component" value="Unassembled WGS sequence"/>
</dbReference>
<feature type="coiled-coil region" evidence="1">
    <location>
        <begin position="183"/>
        <end position="210"/>
    </location>
</feature>
<accession>E1JTT1</accession>
<dbReference type="OrthoDB" id="9778236at2"/>
<dbReference type="InterPro" id="IPR058625">
    <property type="entry name" value="MdtA-like_BSH"/>
</dbReference>
<dbReference type="RefSeq" id="WP_005991757.1">
    <property type="nucleotide sequence ID" value="NZ_AECZ01000005.1"/>
</dbReference>
<dbReference type="Gene3D" id="2.40.50.100">
    <property type="match status" value="2"/>
</dbReference>
<reference evidence="3 4" key="1">
    <citation type="submission" date="2010-08" db="EMBL/GenBank/DDBJ databases">
        <title>The draft genome of Desulfovibrio fructosovorans JJ.</title>
        <authorList>
            <consortium name="US DOE Joint Genome Institute (JGI-PGF)"/>
            <person name="Lucas S."/>
            <person name="Copeland A."/>
            <person name="Lapidus A."/>
            <person name="Cheng J.-F."/>
            <person name="Bruce D."/>
            <person name="Goodwin L."/>
            <person name="Pitluck S."/>
            <person name="Land M.L."/>
            <person name="Hauser L."/>
            <person name="Chang Y.-J."/>
            <person name="Jeffries C."/>
            <person name="Wall J.D."/>
            <person name="Stahl D.A."/>
            <person name="Arkin A.P."/>
            <person name="Dehal P."/>
            <person name="Stolyar S.M."/>
            <person name="Hazen T.C."/>
            <person name="Woyke T.J."/>
        </authorList>
    </citation>
    <scope>NUCLEOTIDE SEQUENCE [LARGE SCALE GENOMIC DNA]</scope>
    <source>
        <strain evidence="3 4">JJ</strain>
    </source>
</reference>
<evidence type="ECO:0000259" key="2">
    <source>
        <dbReference type="Pfam" id="PF25917"/>
    </source>
</evidence>
<proteinExistence type="predicted"/>
<dbReference type="GO" id="GO:0005886">
    <property type="term" value="C:plasma membrane"/>
    <property type="evidence" value="ECO:0007669"/>
    <property type="project" value="TreeGrafter"/>
</dbReference>
<dbReference type="PANTHER" id="PTHR30438">
    <property type="entry name" value="36 KDA ANTIGEN-RELATED"/>
    <property type="match status" value="1"/>
</dbReference>
<organism evidence="3 4">
    <name type="scientific">Solidesulfovibrio fructosivorans JJ]</name>
    <dbReference type="NCBI Taxonomy" id="596151"/>
    <lineage>
        <taxon>Bacteria</taxon>
        <taxon>Pseudomonadati</taxon>
        <taxon>Thermodesulfobacteriota</taxon>
        <taxon>Desulfovibrionia</taxon>
        <taxon>Desulfovibrionales</taxon>
        <taxon>Desulfovibrionaceae</taxon>
        <taxon>Solidesulfovibrio</taxon>
    </lineage>
</organism>
<evidence type="ECO:0000256" key="1">
    <source>
        <dbReference type="SAM" id="Coils"/>
    </source>
</evidence>
<dbReference type="eggNOG" id="COG0845">
    <property type="taxonomic scope" value="Bacteria"/>
</dbReference>
<dbReference type="AlphaFoldDB" id="E1JTT1"/>
<sequence precursor="true">MSQKKSQRWLVFLLLPLLAAGGVFTWYKLKPRDLAGAFAVGNGRIEATEVDIATKLAGRLTAVTVREGDDVTVGQVLARIDTKVLDADLREAQAAILQAAHKKASAAASVAQRQNEIAAAEALVAQRASQLQLAEIELRRTKVLHTGGIVAREKLDVDQTARETSNALLEAAKAQLFAAKSALEAAAAGVEEAQAAIEAARAKAETIRADIADCTLTAPIDGRVLYRLAEPGEVLGVGGHVVTLLDLADVYMTLFLPTSQVGRTALDAEARIVLDARPDLSIPGRVTFVSPQAQFTPKAVETRTEREKLMFRIKINILPELLRRYAKLVKTGLPGVAYVRLDPAAPWPREVPPVVKVREPAP</sequence>
<dbReference type="Pfam" id="PF25917">
    <property type="entry name" value="BSH_RND"/>
    <property type="match status" value="1"/>
</dbReference>
<keyword evidence="4" id="KW-1185">Reference proteome</keyword>
<name>E1JTT1_SOLFR</name>
<evidence type="ECO:0000313" key="4">
    <source>
        <dbReference type="Proteomes" id="UP000006250"/>
    </source>
</evidence>
<feature type="domain" description="Multidrug resistance protein MdtA-like barrel-sandwich hybrid" evidence="2">
    <location>
        <begin position="49"/>
        <end position="225"/>
    </location>
</feature>
<dbReference type="STRING" id="596151.DesfrDRAFT_1030"/>
<dbReference type="Gene3D" id="1.10.287.470">
    <property type="entry name" value="Helix hairpin bin"/>
    <property type="match status" value="2"/>
</dbReference>
<dbReference type="SUPFAM" id="SSF111369">
    <property type="entry name" value="HlyD-like secretion proteins"/>
    <property type="match status" value="2"/>
</dbReference>
<comment type="caution">
    <text evidence="3">The sequence shown here is derived from an EMBL/GenBank/DDBJ whole genome shotgun (WGS) entry which is preliminary data.</text>
</comment>
<keyword evidence="1" id="KW-0175">Coiled coil</keyword>
<dbReference type="Gene3D" id="2.40.30.170">
    <property type="match status" value="1"/>
</dbReference>